<accession>A0A1W6SQU3</accession>
<dbReference type="AlphaFoldDB" id="A0A1W6SQU3"/>
<sequence length="149" mass="16491">MPIVSSQIISQSVQVDGRTDVLERHTDHNGVDHDCPYTAAVGLDINVVMTLRAQNIGARIDMLELAEAEANNFELSLSQVEFLKRFTQKERTDVNVAKRTDAEVEDAWNFVMAAKNGIHLRNPLTIGMLALLEAKLLLDPGRKEIIGAP</sequence>
<dbReference type="RefSeq" id="WP_040852187.1">
    <property type="nucleotide sequence ID" value="NZ_CP021106.3"/>
</dbReference>
<protein>
    <submittedName>
        <fullName evidence="1">Uncharacterized protein</fullName>
    </submittedName>
</protein>
<dbReference type="EMBL" id="CP021106">
    <property type="protein sequence ID" value="ARO88161.1"/>
    <property type="molecule type" value="Genomic_DNA"/>
</dbReference>
<dbReference type="KEGG" id="nlc:EBAPG3_010445"/>
<organism evidence="1 2">
    <name type="scientific">Nitrosospira lacus</name>
    <dbReference type="NCBI Taxonomy" id="1288494"/>
    <lineage>
        <taxon>Bacteria</taxon>
        <taxon>Pseudomonadati</taxon>
        <taxon>Pseudomonadota</taxon>
        <taxon>Betaproteobacteria</taxon>
        <taxon>Nitrosomonadales</taxon>
        <taxon>Nitrosomonadaceae</taxon>
        <taxon>Nitrosospira</taxon>
    </lineage>
</organism>
<evidence type="ECO:0000313" key="1">
    <source>
        <dbReference type="EMBL" id="ARO88161.1"/>
    </source>
</evidence>
<gene>
    <name evidence="1" type="ORF">EBAPG3_010445</name>
</gene>
<name>A0A1W6SQU3_9PROT</name>
<dbReference type="Proteomes" id="UP000012179">
    <property type="component" value="Chromosome"/>
</dbReference>
<reference evidence="1 2" key="1">
    <citation type="journal article" date="2015" name="Int. J. Syst. Evol. Microbiol.">
        <title>Nitrosospira lacus sp. nov., a psychrotolerant, ammonia-oxidizing bacterium from sandy lake sediment.</title>
        <authorList>
            <person name="Urakawa H."/>
            <person name="Garcia J.C."/>
            <person name="Nielsen J.L."/>
            <person name="Le V.Q."/>
            <person name="Kozlowski J.A."/>
            <person name="Stein L.Y."/>
            <person name="Lim C.K."/>
            <person name="Pommerening-Roser A."/>
            <person name="Martens-Habbena W."/>
            <person name="Stahl D.A."/>
            <person name="Klotz M.G."/>
        </authorList>
    </citation>
    <scope>NUCLEOTIDE SEQUENCE [LARGE SCALE GENOMIC DNA]</scope>
    <source>
        <strain evidence="1 2">APG3</strain>
    </source>
</reference>
<proteinExistence type="predicted"/>
<evidence type="ECO:0000313" key="2">
    <source>
        <dbReference type="Proteomes" id="UP000012179"/>
    </source>
</evidence>
<keyword evidence="2" id="KW-1185">Reference proteome</keyword>